<feature type="compositionally biased region" description="Polar residues" evidence="1">
    <location>
        <begin position="101"/>
        <end position="132"/>
    </location>
</feature>
<dbReference type="Proteomes" id="UP000013785">
    <property type="component" value="Unassembled WGS sequence"/>
</dbReference>
<dbReference type="RefSeq" id="WP_010767334.1">
    <property type="nucleotide sequence ID" value="NZ_KB946326.1"/>
</dbReference>
<proteinExistence type="predicted"/>
<name>R3U2Q1_9ENTE</name>
<reference evidence="3 4" key="1">
    <citation type="submission" date="2013-02" db="EMBL/GenBank/DDBJ databases">
        <title>The Genome Sequence of Enterococcus phoeniculicola BAA-412.</title>
        <authorList>
            <consortium name="The Broad Institute Genome Sequencing Platform"/>
            <consortium name="The Broad Institute Genome Sequencing Center for Infectious Disease"/>
            <person name="Earl A.M."/>
            <person name="Gilmore M.S."/>
            <person name="Lebreton F."/>
            <person name="Walker B."/>
            <person name="Young S.K."/>
            <person name="Zeng Q."/>
            <person name="Gargeya S."/>
            <person name="Fitzgerald M."/>
            <person name="Haas B."/>
            <person name="Abouelleil A."/>
            <person name="Alvarado L."/>
            <person name="Arachchi H.M."/>
            <person name="Berlin A.M."/>
            <person name="Chapman S.B."/>
            <person name="Dewar J."/>
            <person name="Goldberg J."/>
            <person name="Griggs A."/>
            <person name="Gujja S."/>
            <person name="Hansen M."/>
            <person name="Howarth C."/>
            <person name="Imamovic A."/>
            <person name="Larimer J."/>
            <person name="McCowan C."/>
            <person name="Murphy C."/>
            <person name="Neiman D."/>
            <person name="Pearson M."/>
            <person name="Priest M."/>
            <person name="Roberts A."/>
            <person name="Saif S."/>
            <person name="Shea T."/>
            <person name="Sisk P."/>
            <person name="Sykes S."/>
            <person name="Wortman J."/>
            <person name="Nusbaum C."/>
            <person name="Birren B."/>
        </authorList>
    </citation>
    <scope>NUCLEOTIDE SEQUENCE [LARGE SCALE GENOMIC DNA]</scope>
    <source>
        <strain evidence="3 4">ATCC BAA-412</strain>
    </source>
</reference>
<feature type="compositionally biased region" description="Polar residues" evidence="1">
    <location>
        <begin position="63"/>
        <end position="77"/>
    </location>
</feature>
<sequence length="132" mass="14486">MGKKRIYELAKEINKSSKDVVDKAQALGMDVKNHMGSISGDDEKKLRQALSGGTTMTTSNTNQARPQNQKPANQKPANQNQTQSQQGQQRPQTNQNRPAGQGQQRPQTNQNRPAGQGQQRPQTNQNRPAGQG</sequence>
<keyword evidence="4" id="KW-1185">Reference proteome</keyword>
<dbReference type="HOGENOM" id="CLU_1921456_0_0_9"/>
<dbReference type="eggNOG" id="COG0532">
    <property type="taxonomic scope" value="Bacteria"/>
</dbReference>
<evidence type="ECO:0000313" key="4">
    <source>
        <dbReference type="Proteomes" id="UP000013785"/>
    </source>
</evidence>
<evidence type="ECO:0000256" key="1">
    <source>
        <dbReference type="SAM" id="MobiDB-lite"/>
    </source>
</evidence>
<dbReference type="Gene3D" id="1.10.10.2480">
    <property type="match status" value="1"/>
</dbReference>
<evidence type="ECO:0000259" key="2">
    <source>
        <dbReference type="Pfam" id="PF04760"/>
    </source>
</evidence>
<dbReference type="AlphaFoldDB" id="R3U2Q1"/>
<feature type="domain" description="Translation initiation factor IF-2 N-terminal" evidence="2">
    <location>
        <begin position="1"/>
        <end position="50"/>
    </location>
</feature>
<organism evidence="3 4">
    <name type="scientific">Enterococcus phoeniculicola ATCC BAA-412</name>
    <dbReference type="NCBI Taxonomy" id="1158610"/>
    <lineage>
        <taxon>Bacteria</taxon>
        <taxon>Bacillati</taxon>
        <taxon>Bacillota</taxon>
        <taxon>Bacilli</taxon>
        <taxon>Lactobacillales</taxon>
        <taxon>Enterococcaceae</taxon>
        <taxon>Enterococcus</taxon>
    </lineage>
</organism>
<gene>
    <name evidence="3" type="ORF">UC3_00661</name>
</gene>
<dbReference type="InterPro" id="IPR006847">
    <property type="entry name" value="IF2_N"/>
</dbReference>
<feature type="region of interest" description="Disordered" evidence="1">
    <location>
        <begin position="32"/>
        <end position="132"/>
    </location>
</feature>
<comment type="caution">
    <text evidence="3">The sequence shown here is derived from an EMBL/GenBank/DDBJ whole genome shotgun (WGS) entry which is preliminary data.</text>
</comment>
<dbReference type="EMBL" id="AJAT01000008">
    <property type="protein sequence ID" value="EOL47658.1"/>
    <property type="molecule type" value="Genomic_DNA"/>
</dbReference>
<accession>R3U2Q1</accession>
<feature type="compositionally biased region" description="Low complexity" evidence="1">
    <location>
        <begin position="78"/>
        <end position="98"/>
    </location>
</feature>
<evidence type="ECO:0000313" key="3">
    <source>
        <dbReference type="EMBL" id="EOL47658.1"/>
    </source>
</evidence>
<feature type="non-terminal residue" evidence="3">
    <location>
        <position position="132"/>
    </location>
</feature>
<dbReference type="Pfam" id="PF04760">
    <property type="entry name" value="IF2_N"/>
    <property type="match status" value="1"/>
</dbReference>
<protein>
    <recommendedName>
        <fullName evidence="2">Translation initiation factor IF-2 N-terminal domain-containing protein</fullName>
    </recommendedName>
</protein>
<feature type="compositionally biased region" description="Low complexity" evidence="1">
    <location>
        <begin position="51"/>
        <end position="62"/>
    </location>
</feature>